<keyword evidence="7" id="KW-0067">ATP-binding</keyword>
<sequence length="775" mass="86677">MSEAVDYTVAVRTLCDFTAKQGDLDLRFTPSPSAEEGMEGHARVASRRASHYQCEVALSGVYWSAAGRGLRVRGRADGFDPQRGRLEEIKTHRGDLTRQPENHRHLHWAQLRLYGWLLCEERGLDELELALVYFDIARQVETPLVERLDRDTLRHFFEAQCAAFLDWALQETAHRGARDSALETLRFPHASWQGEQRMLAENVYKAASTGRALLAQAPTGTGKTLGTLFPMLKAMPTQRLDGLCYLAAKTPGRQLALDALKPVVETTPLRVLELTARDKACEHPDLACHGESCPLAAGFFDKLPDARRALIADGDWDRAHLRDTALAHDVCPYYLGQEMARWSDVTVGDYHYYFASGGLLHLLAQANDWRLGVLVDEAHNLVERARDMYSASLDQGDLRALIREKPAGVSAALKQLNREWNSLGRECVNEHTALERVPEAWLAALQRLVGTIGQVAAEPPYTLSPALQRFYFDALKTVRIAELFDRHFICDIAMRAGHRGMRHARLSLRNIVPAPLLTPRFQAAHASVLFSATLTPERYQRDLLGLPKDSVWLDVASPFSKEQLSVHIAQHISTRFRDREASLAPIADLIATTYTRRPGNYLAFFSSFAYLEDVAARLRETHPDVPQWQQARGMDETARADFLARFTPDGCGVGFAVLGGAFGEGIDLPGDRLIGAFIATLGLPQVNPVNEQRRRYLQAMFGAGYDYAYVYPGVQKVIQAAGRVIRSREDRGTIHLIDDRFAEPRIQALLPSWWHVTQNVEAPTRSRSALNSTGC</sequence>
<dbReference type="AlphaFoldDB" id="A0A1Q8TD26"/>
<dbReference type="Gene3D" id="3.90.320.10">
    <property type="match status" value="1"/>
</dbReference>
<keyword evidence="3" id="KW-0547">Nucleotide-binding</keyword>
<dbReference type="InterPro" id="IPR011604">
    <property type="entry name" value="PDDEXK-like_dom_sf"/>
</dbReference>
<keyword evidence="11" id="KW-0234">DNA repair</keyword>
<dbReference type="SMART" id="SM00488">
    <property type="entry name" value="DEXDc2"/>
    <property type="match status" value="1"/>
</dbReference>
<reference evidence="15 16" key="1">
    <citation type="submission" date="2016-12" db="EMBL/GenBank/DDBJ databases">
        <title>Draft genome sequences of strains Salinicola socius SMB35, Salinicola sp. MH3R3-1 and Chromohalobacter sp. SMB17 from the Verkhnekamsk potash mining region of Russia.</title>
        <authorList>
            <person name="Mavrodi D.V."/>
            <person name="Olsson B.E."/>
            <person name="Korsakova E.S."/>
            <person name="Pyankova A."/>
            <person name="Mavrodi O.V."/>
            <person name="Plotnikova E.G."/>
        </authorList>
    </citation>
    <scope>NUCLEOTIDE SEQUENCE [LARGE SCALE GENOMIC DNA]</scope>
    <source>
        <strain evidence="15 16">SMB17</strain>
    </source>
</reference>
<keyword evidence="1" id="KW-0004">4Fe-4S</keyword>
<gene>
    <name evidence="15" type="ORF">BTW10_09140</name>
</gene>
<evidence type="ECO:0000256" key="1">
    <source>
        <dbReference type="ARBA" id="ARBA00022485"/>
    </source>
</evidence>
<keyword evidence="10" id="KW-0238">DNA-binding</keyword>
<dbReference type="SUPFAM" id="SSF52540">
    <property type="entry name" value="P-loop containing nucleoside triphosphate hydrolases"/>
    <property type="match status" value="1"/>
</dbReference>
<evidence type="ECO:0000313" key="16">
    <source>
        <dbReference type="Proteomes" id="UP000186806"/>
    </source>
</evidence>
<keyword evidence="2" id="KW-0479">Metal-binding</keyword>
<evidence type="ECO:0000256" key="13">
    <source>
        <dbReference type="ARBA" id="ARBA00038058"/>
    </source>
</evidence>
<proteinExistence type="inferred from homology"/>
<dbReference type="GO" id="GO:0016818">
    <property type="term" value="F:hydrolase activity, acting on acid anhydrides, in phosphorus-containing anhydrides"/>
    <property type="evidence" value="ECO:0007669"/>
    <property type="project" value="InterPro"/>
</dbReference>
<evidence type="ECO:0000256" key="11">
    <source>
        <dbReference type="ARBA" id="ARBA00023204"/>
    </source>
</evidence>
<dbReference type="GO" id="GO:0046872">
    <property type="term" value="F:metal ion binding"/>
    <property type="evidence" value="ECO:0007669"/>
    <property type="project" value="UniProtKB-KW"/>
</dbReference>
<dbReference type="Pfam" id="PF00270">
    <property type="entry name" value="DEAD"/>
    <property type="match status" value="1"/>
</dbReference>
<dbReference type="Gene3D" id="3.40.50.300">
    <property type="entry name" value="P-loop containing nucleotide triphosphate hydrolases"/>
    <property type="match status" value="2"/>
</dbReference>
<dbReference type="GO" id="GO:0003677">
    <property type="term" value="F:DNA binding"/>
    <property type="evidence" value="ECO:0007669"/>
    <property type="project" value="UniProtKB-KW"/>
</dbReference>
<dbReference type="PROSITE" id="PS51193">
    <property type="entry name" value="HELICASE_ATP_BIND_2"/>
    <property type="match status" value="1"/>
</dbReference>
<dbReference type="STRING" id="223900.GCA_000821045_02493"/>
<evidence type="ECO:0000256" key="6">
    <source>
        <dbReference type="ARBA" id="ARBA00022806"/>
    </source>
</evidence>
<dbReference type="Pfam" id="PF13307">
    <property type="entry name" value="Helicase_C_2"/>
    <property type="match status" value="1"/>
</dbReference>
<evidence type="ECO:0000256" key="7">
    <source>
        <dbReference type="ARBA" id="ARBA00022840"/>
    </source>
</evidence>
<feature type="domain" description="Helicase ATP-binding" evidence="14">
    <location>
        <begin position="182"/>
        <end position="430"/>
    </location>
</feature>
<evidence type="ECO:0000256" key="5">
    <source>
        <dbReference type="ARBA" id="ARBA00022801"/>
    </source>
</evidence>
<dbReference type="InterPro" id="IPR006555">
    <property type="entry name" value="ATP-dep_Helicase_C"/>
</dbReference>
<dbReference type="InterPro" id="IPR014013">
    <property type="entry name" value="Helic_SF1/SF2_ATP-bd_DinG/Rad3"/>
</dbReference>
<keyword evidence="16" id="KW-1185">Reference proteome</keyword>
<dbReference type="InterPro" id="IPR010614">
    <property type="entry name" value="RAD3-like_helicase_DEAD"/>
</dbReference>
<dbReference type="PANTHER" id="PTHR11472">
    <property type="entry name" value="DNA REPAIR DEAD HELICASE RAD3/XP-D SUBFAMILY MEMBER"/>
    <property type="match status" value="1"/>
</dbReference>
<evidence type="ECO:0000256" key="2">
    <source>
        <dbReference type="ARBA" id="ARBA00022723"/>
    </source>
</evidence>
<dbReference type="GO" id="GO:0051539">
    <property type="term" value="F:4 iron, 4 sulfur cluster binding"/>
    <property type="evidence" value="ECO:0007669"/>
    <property type="project" value="UniProtKB-KW"/>
</dbReference>
<evidence type="ECO:0000259" key="14">
    <source>
        <dbReference type="PROSITE" id="PS51193"/>
    </source>
</evidence>
<keyword evidence="12" id="KW-0413">Isomerase</keyword>
<dbReference type="GO" id="GO:0003678">
    <property type="term" value="F:DNA helicase activity"/>
    <property type="evidence" value="ECO:0007669"/>
    <property type="project" value="InterPro"/>
</dbReference>
<dbReference type="InterPro" id="IPR027417">
    <property type="entry name" value="P-loop_NTPase"/>
</dbReference>
<dbReference type="InterPro" id="IPR011545">
    <property type="entry name" value="DEAD/DEAH_box_helicase_dom"/>
</dbReference>
<name>A0A1Q8TD26_9GAMM</name>
<comment type="caution">
    <text evidence="15">The sequence shown here is derived from an EMBL/GenBank/DDBJ whole genome shotgun (WGS) entry which is preliminary data.</text>
</comment>
<dbReference type="RefSeq" id="WP_075369159.1">
    <property type="nucleotide sequence ID" value="NZ_MSDQ01000022.1"/>
</dbReference>
<dbReference type="GO" id="GO:0006281">
    <property type="term" value="P:DNA repair"/>
    <property type="evidence" value="ECO:0007669"/>
    <property type="project" value="UniProtKB-KW"/>
</dbReference>
<evidence type="ECO:0000256" key="4">
    <source>
        <dbReference type="ARBA" id="ARBA00022763"/>
    </source>
</evidence>
<keyword evidence="8" id="KW-0408">Iron</keyword>
<evidence type="ECO:0000256" key="8">
    <source>
        <dbReference type="ARBA" id="ARBA00023004"/>
    </source>
</evidence>
<dbReference type="Proteomes" id="UP000186806">
    <property type="component" value="Unassembled WGS sequence"/>
</dbReference>
<comment type="similarity">
    <text evidence="13">Belongs to the helicase family. DinG subfamily.</text>
</comment>
<keyword evidence="6 15" id="KW-0347">Helicase</keyword>
<organism evidence="15 16">
    <name type="scientific">Chromohalobacter japonicus</name>
    <dbReference type="NCBI Taxonomy" id="223900"/>
    <lineage>
        <taxon>Bacteria</taxon>
        <taxon>Pseudomonadati</taxon>
        <taxon>Pseudomonadota</taxon>
        <taxon>Gammaproteobacteria</taxon>
        <taxon>Oceanospirillales</taxon>
        <taxon>Halomonadaceae</taxon>
        <taxon>Chromohalobacter</taxon>
    </lineage>
</organism>
<protein>
    <submittedName>
        <fullName evidence="15">ATP-dependent DNA helicase</fullName>
    </submittedName>
</protein>
<dbReference type="InterPro" id="IPR045028">
    <property type="entry name" value="DinG/Rad3-like"/>
</dbReference>
<dbReference type="SMART" id="SM00491">
    <property type="entry name" value="HELICc2"/>
    <property type="match status" value="1"/>
</dbReference>
<dbReference type="EMBL" id="MSDQ01000022">
    <property type="protein sequence ID" value="OLO11528.1"/>
    <property type="molecule type" value="Genomic_DNA"/>
</dbReference>
<keyword evidence="9" id="KW-0411">Iron-sulfur</keyword>
<keyword evidence="4" id="KW-0227">DNA damage</keyword>
<dbReference type="GO" id="GO:0005524">
    <property type="term" value="F:ATP binding"/>
    <property type="evidence" value="ECO:0007669"/>
    <property type="project" value="UniProtKB-KW"/>
</dbReference>
<evidence type="ECO:0000256" key="10">
    <source>
        <dbReference type="ARBA" id="ARBA00023125"/>
    </source>
</evidence>
<accession>A0A1Q8TD26</accession>
<evidence type="ECO:0000256" key="9">
    <source>
        <dbReference type="ARBA" id="ARBA00023014"/>
    </source>
</evidence>
<dbReference type="InterPro" id="IPR006554">
    <property type="entry name" value="Helicase-like_DEXD_c2"/>
</dbReference>
<dbReference type="Pfam" id="PF06733">
    <property type="entry name" value="DEAD_2"/>
    <property type="match status" value="1"/>
</dbReference>
<evidence type="ECO:0000313" key="15">
    <source>
        <dbReference type="EMBL" id="OLO11528.1"/>
    </source>
</evidence>
<dbReference type="PANTHER" id="PTHR11472:SF34">
    <property type="entry name" value="REGULATOR OF TELOMERE ELONGATION HELICASE 1"/>
    <property type="match status" value="1"/>
</dbReference>
<evidence type="ECO:0000256" key="3">
    <source>
        <dbReference type="ARBA" id="ARBA00022741"/>
    </source>
</evidence>
<dbReference type="Gene3D" id="1.10.275.30">
    <property type="match status" value="1"/>
</dbReference>
<keyword evidence="5" id="KW-0378">Hydrolase</keyword>
<evidence type="ECO:0000256" key="12">
    <source>
        <dbReference type="ARBA" id="ARBA00023235"/>
    </source>
</evidence>